<dbReference type="AlphaFoldDB" id="A0A7S0QV80"/>
<organism evidence="2">
    <name type="scientific">Pyramimonas obovata</name>
    <dbReference type="NCBI Taxonomy" id="1411642"/>
    <lineage>
        <taxon>Eukaryota</taxon>
        <taxon>Viridiplantae</taxon>
        <taxon>Chlorophyta</taxon>
        <taxon>Pyramimonadophyceae</taxon>
        <taxon>Pyramimonadales</taxon>
        <taxon>Pyramimonadaceae</taxon>
        <taxon>Pyramimonas</taxon>
        <taxon>Pyramimonas incertae sedis</taxon>
    </lineage>
</organism>
<name>A0A7S0QV80_9CHLO</name>
<feature type="region of interest" description="Disordered" evidence="1">
    <location>
        <begin position="216"/>
        <end position="239"/>
    </location>
</feature>
<sequence>MEQAIDTVPTLIAQYSELYGDTFKNVVHPCVLAKSTALWPTDCSFDKDTFLKHGPFTTIREEGIPHNEGAAVQASFVETVLKTTPVRKEKMQDKWFGQNKQRFSKNAAEVARSVSLGFRLALPVWFFCQDHSIPHISSSNSFYYPDLWWKRDHVLILKEDPGLQVTKFALGNLARSKFADDNLALQTAEASRAGIDAQLSYEQNLHDLLLPKDIQGDSSEEEDESKEYYPPTAIDPGQTSRGLATLIARGPDALEANAVQHSQVFGGGRKRKTSVPVQIVAKKVKQDIEELESLPSFAELGATALSCDFCHRWRFVCPHYHDLPDMDTLEDADKFSFQCWKLNWKDGTPVGLSCESEEQSWRPLNPEDPYAMDREKAKDEMRNFFVWWASTSDDPSSVDLTDVSVYREHYWEYLAHIGTIVPEGYADLPTNLHVKSAD</sequence>
<evidence type="ECO:0000313" key="2">
    <source>
        <dbReference type="EMBL" id="CAD8650079.1"/>
    </source>
</evidence>
<accession>A0A7S0QV80</accession>
<proteinExistence type="predicted"/>
<evidence type="ECO:0000256" key="1">
    <source>
        <dbReference type="SAM" id="MobiDB-lite"/>
    </source>
</evidence>
<reference evidence="2" key="1">
    <citation type="submission" date="2021-01" db="EMBL/GenBank/DDBJ databases">
        <authorList>
            <person name="Corre E."/>
            <person name="Pelletier E."/>
            <person name="Niang G."/>
            <person name="Scheremetjew M."/>
            <person name="Finn R."/>
            <person name="Kale V."/>
            <person name="Holt S."/>
            <person name="Cochrane G."/>
            <person name="Meng A."/>
            <person name="Brown T."/>
            <person name="Cohen L."/>
        </authorList>
    </citation>
    <scope>NUCLEOTIDE SEQUENCE</scope>
    <source>
        <strain evidence="2">CCMP722</strain>
    </source>
</reference>
<dbReference type="EMBL" id="HBFA01002745">
    <property type="protein sequence ID" value="CAD8650079.1"/>
    <property type="molecule type" value="Transcribed_RNA"/>
</dbReference>
<protein>
    <submittedName>
        <fullName evidence="2">Uncharacterized protein</fullName>
    </submittedName>
</protein>
<gene>
    <name evidence="2" type="ORF">POBO1169_LOCUS1367</name>
</gene>